<evidence type="ECO:0000313" key="3">
    <source>
        <dbReference type="EMBL" id="BBD07038.1"/>
    </source>
</evidence>
<dbReference type="Gene3D" id="3.30.450.20">
    <property type="entry name" value="PAS domain"/>
    <property type="match status" value="1"/>
</dbReference>
<keyword evidence="1" id="KW-0472">Membrane</keyword>
<dbReference type="RefSeq" id="WP_126375895.1">
    <property type="nucleotide sequence ID" value="NZ_AP017378.1"/>
</dbReference>
<dbReference type="OrthoDB" id="9803824at2"/>
<dbReference type="CDD" id="cd01949">
    <property type="entry name" value="GGDEF"/>
    <property type="match status" value="1"/>
</dbReference>
<dbReference type="PANTHER" id="PTHR44757">
    <property type="entry name" value="DIGUANYLATE CYCLASE DGCP"/>
    <property type="match status" value="1"/>
</dbReference>
<accession>A0A2Z6AUZ2</accession>
<dbReference type="InterPro" id="IPR000014">
    <property type="entry name" value="PAS"/>
</dbReference>
<feature type="transmembrane region" description="Helical" evidence="1">
    <location>
        <begin position="187"/>
        <end position="214"/>
    </location>
</feature>
<dbReference type="InterPro" id="IPR035965">
    <property type="entry name" value="PAS-like_dom_sf"/>
</dbReference>
<dbReference type="SUPFAM" id="SSF55073">
    <property type="entry name" value="Nucleotide cyclase"/>
    <property type="match status" value="1"/>
</dbReference>
<dbReference type="Pfam" id="PF00990">
    <property type="entry name" value="GGDEF"/>
    <property type="match status" value="1"/>
</dbReference>
<dbReference type="InterPro" id="IPR029787">
    <property type="entry name" value="Nucleotide_cyclase"/>
</dbReference>
<dbReference type="SUPFAM" id="SSF55785">
    <property type="entry name" value="PYP-like sensor domain (PAS domain)"/>
    <property type="match status" value="1"/>
</dbReference>
<dbReference type="Proteomes" id="UP000269883">
    <property type="component" value="Chromosome"/>
</dbReference>
<dbReference type="NCBIfam" id="TIGR00254">
    <property type="entry name" value="GGDEF"/>
    <property type="match status" value="1"/>
</dbReference>
<dbReference type="Pfam" id="PF13188">
    <property type="entry name" value="PAS_8"/>
    <property type="match status" value="1"/>
</dbReference>
<organism evidence="3 4">
    <name type="scientific">Desulfovibrio ferrophilus</name>
    <dbReference type="NCBI Taxonomy" id="241368"/>
    <lineage>
        <taxon>Bacteria</taxon>
        <taxon>Pseudomonadati</taxon>
        <taxon>Thermodesulfobacteriota</taxon>
        <taxon>Desulfovibrionia</taxon>
        <taxon>Desulfovibrionales</taxon>
        <taxon>Desulfovibrionaceae</taxon>
        <taxon>Desulfovibrio</taxon>
    </lineage>
</organism>
<evidence type="ECO:0000259" key="2">
    <source>
        <dbReference type="PROSITE" id="PS50887"/>
    </source>
</evidence>
<dbReference type="CDD" id="cd00130">
    <property type="entry name" value="PAS"/>
    <property type="match status" value="1"/>
</dbReference>
<feature type="transmembrane region" description="Helical" evidence="1">
    <location>
        <begin position="226"/>
        <end position="249"/>
    </location>
</feature>
<sequence>MHGSLGCIDYALLLTAVSLFWLATVCFTADGPTGRRFPLVWLAWFGLLSGIASCLELWGVAVPESDFLMTVRTLVVLGAAICLVEFWARYRERNHKPRRGALGYFALLGVYGFAVALDPSNPFRWTSVFFNALSAMLAAWTFLYAGLRAENSRYWLLGAAVACLGAGGLASIEAYGFTMRAAIDALALFGGAASLGAVLIVRACLVVALTGCIWRMSTPRQGHFSVPGLLGLLWLPVALGLLLLAGWGMTEAEGRKADQAQRRDLLMHSRMVSAALDREMVSWLGWTASDAGKVVYLNLRRRLSQVVDSDGSVSWAMLYLVQDGMMISGAASMLPGPRLPLPPGAVVDKSPDPSILEFWETGAPFVEGPIRRGGTISVTAHVPVTFSQNGGVQAALAMNTEAVNWYRRIAASRLVPIRTTLLAASLLLGFLGTLRLRSRQDTLLQASERRYRSLFGSMLEGVAYCRIIEDEDGKPVDYVFLDMNPAAETMLGKNREVLIGRTALETYPEYNDELQKWVDYFGTVAKTGRTRSTEMFYGPRERWFMVRGFSWKTGSFAISFNDITEQRKTEREHRRLALLDPLTELPNRRLFRDRLDQALARSDRTGQKCAVLYLDLNDFKAVNDNHGHAFGDVVLSEVGDRLRTCMRRSDTLARIGGDEFVAVIPEIKDFTEVAVVAGKIKHSMSRPFRFGDRVAMVGVSIGVSIYPDHGADAGTILLRADAAMYSGKGDKSRQFVMYEA</sequence>
<feature type="transmembrane region" description="Helical" evidence="1">
    <location>
        <begin position="41"/>
        <end position="61"/>
    </location>
</feature>
<dbReference type="EMBL" id="AP017378">
    <property type="protein sequence ID" value="BBD07038.1"/>
    <property type="molecule type" value="Genomic_DNA"/>
</dbReference>
<dbReference type="PROSITE" id="PS50887">
    <property type="entry name" value="GGDEF"/>
    <property type="match status" value="1"/>
</dbReference>
<feature type="domain" description="GGDEF" evidence="2">
    <location>
        <begin position="607"/>
        <end position="740"/>
    </location>
</feature>
<evidence type="ECO:0000313" key="4">
    <source>
        <dbReference type="Proteomes" id="UP000269883"/>
    </source>
</evidence>
<dbReference type="AlphaFoldDB" id="A0A2Z6AUZ2"/>
<dbReference type="InterPro" id="IPR043128">
    <property type="entry name" value="Rev_trsase/Diguanyl_cyclase"/>
</dbReference>
<dbReference type="InterPro" id="IPR052155">
    <property type="entry name" value="Biofilm_reg_signaling"/>
</dbReference>
<keyword evidence="1" id="KW-1133">Transmembrane helix</keyword>
<keyword evidence="4" id="KW-1185">Reference proteome</keyword>
<dbReference type="Gene3D" id="3.30.70.270">
    <property type="match status" value="1"/>
</dbReference>
<feature type="transmembrane region" description="Helical" evidence="1">
    <location>
        <begin position="12"/>
        <end position="29"/>
    </location>
</feature>
<dbReference type="KEGG" id="dfl:DFE_0312"/>
<feature type="transmembrane region" description="Helical" evidence="1">
    <location>
        <begin position="154"/>
        <end position="175"/>
    </location>
</feature>
<feature type="transmembrane region" description="Helical" evidence="1">
    <location>
        <begin position="100"/>
        <end position="117"/>
    </location>
</feature>
<gene>
    <name evidence="3" type="ORF">DFE_0312</name>
</gene>
<feature type="transmembrane region" description="Helical" evidence="1">
    <location>
        <begin position="129"/>
        <end position="147"/>
    </location>
</feature>
<evidence type="ECO:0000256" key="1">
    <source>
        <dbReference type="SAM" id="Phobius"/>
    </source>
</evidence>
<proteinExistence type="predicted"/>
<keyword evidence="1" id="KW-0812">Transmembrane</keyword>
<feature type="transmembrane region" description="Helical" evidence="1">
    <location>
        <begin position="67"/>
        <end position="88"/>
    </location>
</feature>
<reference evidence="3 4" key="1">
    <citation type="journal article" date="2018" name="Sci. Adv.">
        <title>Multi-heme cytochromes provide a pathway for survival in energy-limited environments.</title>
        <authorList>
            <person name="Deng X."/>
            <person name="Dohmae N."/>
            <person name="Nealson K.H."/>
            <person name="Hashimoto K."/>
            <person name="Okamoto A."/>
        </authorList>
    </citation>
    <scope>NUCLEOTIDE SEQUENCE [LARGE SCALE GENOMIC DNA]</scope>
    <source>
        <strain evidence="3 4">IS5</strain>
    </source>
</reference>
<name>A0A2Z6AUZ2_9BACT</name>
<dbReference type="InterPro" id="IPR000160">
    <property type="entry name" value="GGDEF_dom"/>
</dbReference>
<protein>
    <submittedName>
        <fullName evidence="3">Diguanylate cyclase/phosphodiesterase with PAS/PAC sensor</fullName>
    </submittedName>
</protein>
<dbReference type="NCBIfam" id="TIGR00229">
    <property type="entry name" value="sensory_box"/>
    <property type="match status" value="1"/>
</dbReference>
<dbReference type="SMART" id="SM00267">
    <property type="entry name" value="GGDEF"/>
    <property type="match status" value="1"/>
</dbReference>
<dbReference type="PANTHER" id="PTHR44757:SF2">
    <property type="entry name" value="BIOFILM ARCHITECTURE MAINTENANCE PROTEIN MBAA"/>
    <property type="match status" value="1"/>
</dbReference>